<protein>
    <submittedName>
        <fullName evidence="4">Uncharacterized protein</fullName>
    </submittedName>
</protein>
<dbReference type="InterPro" id="IPR013126">
    <property type="entry name" value="Hsp_70_fam"/>
</dbReference>
<keyword evidence="2" id="KW-0547">Nucleotide-binding</keyword>
<dbReference type="GO" id="GO:0140662">
    <property type="term" value="F:ATP-dependent protein folding chaperone"/>
    <property type="evidence" value="ECO:0007669"/>
    <property type="project" value="InterPro"/>
</dbReference>
<evidence type="ECO:0000313" key="4">
    <source>
        <dbReference type="EMBL" id="GFS97685.1"/>
    </source>
</evidence>
<organism evidence="4 5">
    <name type="scientific">Nephila pilipes</name>
    <name type="common">Giant wood spider</name>
    <name type="synonym">Nephila maculata</name>
    <dbReference type="NCBI Taxonomy" id="299642"/>
    <lineage>
        <taxon>Eukaryota</taxon>
        <taxon>Metazoa</taxon>
        <taxon>Ecdysozoa</taxon>
        <taxon>Arthropoda</taxon>
        <taxon>Chelicerata</taxon>
        <taxon>Arachnida</taxon>
        <taxon>Araneae</taxon>
        <taxon>Araneomorphae</taxon>
        <taxon>Entelegynae</taxon>
        <taxon>Araneoidea</taxon>
        <taxon>Nephilidae</taxon>
        <taxon>Nephila</taxon>
    </lineage>
</organism>
<reference evidence="4" key="1">
    <citation type="submission" date="2020-08" db="EMBL/GenBank/DDBJ databases">
        <title>Multicomponent nature underlies the extraordinary mechanical properties of spider dragline silk.</title>
        <authorList>
            <person name="Kono N."/>
            <person name="Nakamura H."/>
            <person name="Mori M."/>
            <person name="Yoshida Y."/>
            <person name="Ohtoshi R."/>
            <person name="Malay A.D."/>
            <person name="Moran D.A.P."/>
            <person name="Tomita M."/>
            <person name="Numata K."/>
            <person name="Arakawa K."/>
        </authorList>
    </citation>
    <scope>NUCLEOTIDE SEQUENCE</scope>
</reference>
<keyword evidence="5" id="KW-1185">Reference proteome</keyword>
<comment type="similarity">
    <text evidence="1">Belongs to the heat shock protein 70 family.</text>
</comment>
<dbReference type="Gene3D" id="3.30.420.40">
    <property type="match status" value="1"/>
</dbReference>
<gene>
    <name evidence="4" type="ORF">NPIL_476121</name>
</gene>
<proteinExistence type="inferred from homology"/>
<sequence>MQDINELGKNVGLVKNFVKKNIPIQLTICPSDFQVNKLHTVLIGSGTLDVFVLTIAEGSLFGGRTTSEDTHLGGENFIQKLALKLMFRSKVFASIPISPEQRLKTVNGSSFKF</sequence>
<keyword evidence="3" id="KW-0067">ATP-binding</keyword>
<evidence type="ECO:0000256" key="3">
    <source>
        <dbReference type="ARBA" id="ARBA00022840"/>
    </source>
</evidence>
<dbReference type="AlphaFoldDB" id="A0A8X6TBX8"/>
<dbReference type="Proteomes" id="UP000887013">
    <property type="component" value="Unassembled WGS sequence"/>
</dbReference>
<dbReference type="EMBL" id="BMAW01006175">
    <property type="protein sequence ID" value="GFS97685.1"/>
    <property type="molecule type" value="Genomic_DNA"/>
</dbReference>
<dbReference type="Pfam" id="PF00012">
    <property type="entry name" value="HSP70"/>
    <property type="match status" value="1"/>
</dbReference>
<accession>A0A8X6TBX8</accession>
<dbReference type="GO" id="GO:0005524">
    <property type="term" value="F:ATP binding"/>
    <property type="evidence" value="ECO:0007669"/>
    <property type="project" value="UniProtKB-KW"/>
</dbReference>
<name>A0A8X6TBX8_NEPPI</name>
<evidence type="ECO:0000256" key="2">
    <source>
        <dbReference type="ARBA" id="ARBA00022741"/>
    </source>
</evidence>
<evidence type="ECO:0000313" key="5">
    <source>
        <dbReference type="Proteomes" id="UP000887013"/>
    </source>
</evidence>
<evidence type="ECO:0000256" key="1">
    <source>
        <dbReference type="ARBA" id="ARBA00007381"/>
    </source>
</evidence>
<comment type="caution">
    <text evidence="4">The sequence shown here is derived from an EMBL/GenBank/DDBJ whole genome shotgun (WGS) entry which is preliminary data.</text>
</comment>